<dbReference type="AlphaFoldDB" id="A0A6M9PSP0"/>
<evidence type="ECO:0000313" key="1">
    <source>
        <dbReference type="EMBL" id="QKM61907.1"/>
    </source>
</evidence>
<accession>A0A6M9PSP0</accession>
<dbReference type="SUPFAM" id="SSF53756">
    <property type="entry name" value="UDP-Glycosyltransferase/glycogen phosphorylase"/>
    <property type="match status" value="1"/>
</dbReference>
<organism evidence="1 2">
    <name type="scientific">Polynucleobacter antarcticus</name>
    <dbReference type="NCBI Taxonomy" id="1743162"/>
    <lineage>
        <taxon>Bacteria</taxon>
        <taxon>Pseudomonadati</taxon>
        <taxon>Pseudomonadota</taxon>
        <taxon>Betaproteobacteria</taxon>
        <taxon>Burkholderiales</taxon>
        <taxon>Burkholderiaceae</taxon>
        <taxon>Polynucleobacter</taxon>
    </lineage>
</organism>
<gene>
    <name evidence="1" type="ORF">DCO16_01690</name>
</gene>
<name>A0A6M9PSP0_9BURK</name>
<sequence length="420" mass="48198">MITKPNVYFVFPYRGIGGVPVLFVRIGEYLAKIGLIRAYFVDYLDGAMAKMRDPNLSELLAYSDDEFVSIPNKSFVVFQSMTPWSIFPQLKIGSCSHILFWNCHPLNLIPMPPGLRPLMQRSVSFSRILFKTALKGWHYKVINFLEYLISKNAIVFMDENNLRATEEYLQYAIPDPVFFPIPVDVFENSDLENEERKFGMGRPLRLAWVGRIVDFKFHILKRTLLELAAIQASLPFPIEIKIIGEGEMLSELKEVAGQLKDVKSTFINSIPSDELDIYLVDNVDLLLAMGTSALDGAKLGIPTILLDMSYKEVDSRYHYQWLYRRHGFTLGDIINSSHLSGSCGSLTLRLLELNENFIFHAKRSKEYVLMNHDVKLEANKFLNYLLGTKAMWGEMKTRSLLDRGIVYTSKQLISEYMLNK</sequence>
<dbReference type="RefSeq" id="WP_173942059.1">
    <property type="nucleotide sequence ID" value="NZ_CBCSCD010000008.1"/>
</dbReference>
<dbReference type="KEGG" id="pani:DCO16_01690"/>
<dbReference type="Proteomes" id="UP000500806">
    <property type="component" value="Chromosome"/>
</dbReference>
<keyword evidence="2" id="KW-1185">Reference proteome</keyword>
<reference evidence="1 2" key="1">
    <citation type="submission" date="2018-04" db="EMBL/GenBank/DDBJ databases">
        <title>Polynucleobacter sp. LimPoW16 genome.</title>
        <authorList>
            <person name="Hahn M.W."/>
        </authorList>
    </citation>
    <scope>NUCLEOTIDE SEQUENCE [LARGE SCALE GENOMIC DNA]</scope>
    <source>
        <strain evidence="1 2">LimPoW16</strain>
    </source>
</reference>
<protein>
    <submittedName>
        <fullName evidence="1">Uncharacterized protein</fullName>
    </submittedName>
</protein>
<evidence type="ECO:0000313" key="2">
    <source>
        <dbReference type="Proteomes" id="UP000500806"/>
    </source>
</evidence>
<proteinExistence type="predicted"/>
<dbReference type="EMBL" id="CP028941">
    <property type="protein sequence ID" value="QKM61907.1"/>
    <property type="molecule type" value="Genomic_DNA"/>
</dbReference>